<accession>A0A5N1IH27</accession>
<evidence type="ECO:0008006" key="3">
    <source>
        <dbReference type="Google" id="ProtNLM"/>
    </source>
</evidence>
<evidence type="ECO:0000313" key="2">
    <source>
        <dbReference type="Proteomes" id="UP000327236"/>
    </source>
</evidence>
<dbReference type="OrthoDB" id="2067392at2"/>
<dbReference type="InterPro" id="IPR024410">
    <property type="entry name" value="Phage_TAC_12"/>
</dbReference>
<dbReference type="Pfam" id="PF12363">
    <property type="entry name" value="Phage_TAC_12"/>
    <property type="match status" value="1"/>
</dbReference>
<dbReference type="EMBL" id="VYWW01000001">
    <property type="protein sequence ID" value="KAA9324426.1"/>
    <property type="molecule type" value="Genomic_DNA"/>
</dbReference>
<protein>
    <recommendedName>
        <fullName evidence="3">Phage tail protein</fullName>
    </recommendedName>
</protein>
<reference evidence="1 2" key="1">
    <citation type="submission" date="2019-09" db="EMBL/GenBank/DDBJ databases">
        <title>Draft genome sequence assemblies of isolates from the urinary tract.</title>
        <authorList>
            <person name="Mores C.R."/>
            <person name="Putonti C."/>
            <person name="Wolfe A.J."/>
        </authorList>
    </citation>
    <scope>NUCLEOTIDE SEQUENCE [LARGE SCALE GENOMIC DNA]</scope>
    <source>
        <strain evidence="1 2">UMB246</strain>
    </source>
</reference>
<dbReference type="Proteomes" id="UP000327236">
    <property type="component" value="Unassembled WGS sequence"/>
</dbReference>
<evidence type="ECO:0000313" key="1">
    <source>
        <dbReference type="EMBL" id="KAA9324426.1"/>
    </source>
</evidence>
<gene>
    <name evidence="1" type="ORF">F6H94_00230</name>
</gene>
<name>A0A5N1IH27_LACJE</name>
<organism evidence="1 2">
    <name type="scientific">Lactobacillus jensenii</name>
    <dbReference type="NCBI Taxonomy" id="109790"/>
    <lineage>
        <taxon>Bacteria</taxon>
        <taxon>Bacillati</taxon>
        <taxon>Bacillota</taxon>
        <taxon>Bacilli</taxon>
        <taxon>Lactobacillales</taxon>
        <taxon>Lactobacillaceae</taxon>
        <taxon>Lactobacillus</taxon>
    </lineage>
</organism>
<comment type="caution">
    <text evidence="1">The sequence shown here is derived from an EMBL/GenBank/DDBJ whole genome shotgun (WGS) entry which is preliminary data.</text>
</comment>
<dbReference type="RefSeq" id="WP_021350775.1">
    <property type="nucleotide sequence ID" value="NZ_CATOVC010000001.1"/>
</dbReference>
<proteinExistence type="predicted"/>
<sequence>MAAPKLNLSINGNDIELVFGVRFVHELNKAFGIERDGFNIGMGFTLILPPLLQYDPDALAKVIYCAAYKNSPRPTMEQIYDSLDELDDLEQTFDEVMGCLKASSATKRTLATLTKAEEQAEKQKSN</sequence>
<dbReference type="AlphaFoldDB" id="A0A5N1IH27"/>